<dbReference type="Proteomes" id="UP000319769">
    <property type="component" value="Unassembled WGS sequence"/>
</dbReference>
<protein>
    <submittedName>
        <fullName evidence="1">Uncharacterized protein</fullName>
    </submittedName>
</protein>
<accession>A0A5N0UVB8</accession>
<keyword evidence="2" id="KW-1185">Reference proteome</keyword>
<reference evidence="1" key="1">
    <citation type="submission" date="2019-09" db="EMBL/GenBank/DDBJ databases">
        <authorList>
            <person name="Teo W.F.A."/>
            <person name="Duangmal K."/>
        </authorList>
    </citation>
    <scope>NUCLEOTIDE SEQUENCE [LARGE SCALE GENOMIC DNA]</scope>
    <source>
        <strain evidence="1">K81G1</strain>
    </source>
</reference>
<sequence length="286" mass="31173">MSPRAVAARCRPGGPWRRLLPGVLLLGDGEPNRRQMLRAAALYAGAGAVVSGLDALRAHNIRVVPSRQVQVLVPVQRRVPSLDFVNLERTSRIPEPMVDEGLAFAPPARATIDLARREMDPDRLRRLLSLPVYYGLCTSDDLREELDAGNQRGTAAVREMLRNLGSMGDTYLQGLARELLDFAPLPPPVWNVTVCDSMGRPIGTVDAWWDEVALGWQFGAGGASSRVPKMNHLALSAAGVVLVQTPPDQLRDNAKATVRELTSAFANAARRRRPRVRALGMVPATV</sequence>
<organism evidence="1 2">
    <name type="scientific">Amycolatopsis acidicola</name>
    <dbReference type="NCBI Taxonomy" id="2596893"/>
    <lineage>
        <taxon>Bacteria</taxon>
        <taxon>Bacillati</taxon>
        <taxon>Actinomycetota</taxon>
        <taxon>Actinomycetes</taxon>
        <taxon>Pseudonocardiales</taxon>
        <taxon>Pseudonocardiaceae</taxon>
        <taxon>Amycolatopsis</taxon>
    </lineage>
</organism>
<evidence type="ECO:0000313" key="2">
    <source>
        <dbReference type="Proteomes" id="UP000319769"/>
    </source>
</evidence>
<dbReference type="AlphaFoldDB" id="A0A5N0UVB8"/>
<dbReference type="EMBL" id="VMNW02000056">
    <property type="protein sequence ID" value="KAA9155574.1"/>
    <property type="molecule type" value="Genomic_DNA"/>
</dbReference>
<gene>
    <name evidence="1" type="ORF">FPZ12_029655</name>
</gene>
<name>A0A5N0UVB8_9PSEU</name>
<evidence type="ECO:0000313" key="1">
    <source>
        <dbReference type="EMBL" id="KAA9155574.1"/>
    </source>
</evidence>
<comment type="caution">
    <text evidence="1">The sequence shown here is derived from an EMBL/GenBank/DDBJ whole genome shotgun (WGS) entry which is preliminary data.</text>
</comment>
<proteinExistence type="predicted"/>
<dbReference type="OrthoDB" id="4870610at2"/>